<evidence type="ECO:0000256" key="1">
    <source>
        <dbReference type="SAM" id="MobiDB-lite"/>
    </source>
</evidence>
<feature type="region of interest" description="Disordered" evidence="1">
    <location>
        <begin position="351"/>
        <end position="497"/>
    </location>
</feature>
<feature type="compositionally biased region" description="Low complexity" evidence="1">
    <location>
        <begin position="198"/>
        <end position="211"/>
    </location>
</feature>
<feature type="compositionally biased region" description="Polar residues" evidence="1">
    <location>
        <begin position="484"/>
        <end position="494"/>
    </location>
</feature>
<evidence type="ECO:0008006" key="4">
    <source>
        <dbReference type="Google" id="ProtNLM"/>
    </source>
</evidence>
<feature type="region of interest" description="Disordered" evidence="1">
    <location>
        <begin position="84"/>
        <end position="336"/>
    </location>
</feature>
<comment type="caution">
    <text evidence="2">The sequence shown here is derived from an EMBL/GenBank/DDBJ whole genome shotgun (WGS) entry which is preliminary data.</text>
</comment>
<reference evidence="2 3" key="1">
    <citation type="submission" date="2024-07" db="EMBL/GenBank/DDBJ databases">
        <title>Section-level genome sequencing and comparative genomics of Aspergillus sections Usti and Cavernicolus.</title>
        <authorList>
            <consortium name="Lawrence Berkeley National Laboratory"/>
            <person name="Nybo J.L."/>
            <person name="Vesth T.C."/>
            <person name="Theobald S."/>
            <person name="Frisvad J.C."/>
            <person name="Larsen T.O."/>
            <person name="Kjaerboelling I."/>
            <person name="Rothschild-Mancinelli K."/>
            <person name="Lyhne E.K."/>
            <person name="Kogle M.E."/>
            <person name="Barry K."/>
            <person name="Clum A."/>
            <person name="Na H."/>
            <person name="Ledsgaard L."/>
            <person name="Lin J."/>
            <person name="Lipzen A."/>
            <person name="Kuo A."/>
            <person name="Riley R."/>
            <person name="Mondo S."/>
            <person name="LaButti K."/>
            <person name="Haridas S."/>
            <person name="Pangalinan J."/>
            <person name="Salamov A.A."/>
            <person name="Simmons B.A."/>
            <person name="Magnuson J.K."/>
            <person name="Chen J."/>
            <person name="Drula E."/>
            <person name="Henrissat B."/>
            <person name="Wiebenga A."/>
            <person name="Lubbers R.J."/>
            <person name="Gomes A.C."/>
            <person name="Macurrencykelacurrency M.R."/>
            <person name="Stajich J."/>
            <person name="Grigoriev I.V."/>
            <person name="Mortensen U.H."/>
            <person name="De vries R.P."/>
            <person name="Baker S.E."/>
            <person name="Andersen M.R."/>
        </authorList>
    </citation>
    <scope>NUCLEOTIDE SEQUENCE [LARGE SCALE GENOMIC DNA]</scope>
    <source>
        <strain evidence="2 3">CBS 756.74</strain>
    </source>
</reference>
<name>A0ABR4KRX6_9EURO</name>
<feature type="compositionally biased region" description="Polar residues" evidence="1">
    <location>
        <begin position="42"/>
        <end position="72"/>
    </location>
</feature>
<feature type="compositionally biased region" description="Polar residues" evidence="1">
    <location>
        <begin position="351"/>
        <end position="362"/>
    </location>
</feature>
<dbReference type="RefSeq" id="XP_070901187.1">
    <property type="nucleotide sequence ID" value="XM_071049068.1"/>
</dbReference>
<feature type="compositionally biased region" description="Low complexity" evidence="1">
    <location>
        <begin position="246"/>
        <end position="266"/>
    </location>
</feature>
<evidence type="ECO:0000313" key="3">
    <source>
        <dbReference type="Proteomes" id="UP001610444"/>
    </source>
</evidence>
<accession>A0ABR4KRX6</accession>
<feature type="compositionally biased region" description="Low complexity" evidence="1">
    <location>
        <begin position="460"/>
        <end position="471"/>
    </location>
</feature>
<feature type="compositionally biased region" description="Low complexity" evidence="1">
    <location>
        <begin position="130"/>
        <end position="143"/>
    </location>
</feature>
<feature type="compositionally biased region" description="Polar residues" evidence="1">
    <location>
        <begin position="583"/>
        <end position="595"/>
    </location>
</feature>
<feature type="compositionally biased region" description="Polar residues" evidence="1">
    <location>
        <begin position="611"/>
        <end position="620"/>
    </location>
</feature>
<feature type="compositionally biased region" description="Low complexity" evidence="1">
    <location>
        <begin position="298"/>
        <end position="316"/>
    </location>
</feature>
<dbReference type="GeneID" id="98164232"/>
<proteinExistence type="predicted"/>
<sequence>MADEQFPWLDWPPGFTPSNLQNLPQHAPRAEDSSDSHWRSPFYNSATTSTGHTPQVNNSSNQSQYYPTYQQQEESFVRLEDVVPYPSYRWGPPPTREYSRPTSYPESTSGLPAVSLTQQSPTRSTSRQLPTPVSQSQQPVVSSWESHAANMYSGHDAKRRRLDPPVASQAPSQPVPNISSPAYAQNRQQAPVQNTQTNSSLAYPSSNASSLTSDSRVSQPTTQSSQPTARRIPQQMARPGSQYISPAQARATPQGQQGQQGQQSPQLSHASQAPQRTSSPATSQTQAPRATQYAQRTQPKAPSRAPSSASPQTTAQNLPGRQQPYASPNTTAPCLPQFIQPSATQIRTLQPVQRLDSIQSRKPSPEIRLPAQNAPKVTVQSTTQQAPQHTPGAGSQPAPCPVSRPTTQATSQPPPTQPVSRPAAHSATPPVPHHVQQTPPQQQRPPPTQTAPPKAGAFRPPQTTPQMAQAPHTHPPSGPYGNLTAFSYQPQNPADRSHLKRRLDIVSRLNEKDAAQKITYNPKTIARDILIAAGRHPTEPSLNHHLLCLRNAFYAVDMNSDLATFKWDLVDPGQPSRDMAPQAPSQGSVRQTSQTAPQPALQVALPPSFSQFSVNLNNTRPPQQQQHPNPQQTSRQQPPQPKPQPIPKPPQVQLQAPPPQPAPAAPPEPQAKASAPSTPNSGMEKRRRGRPPGSTNKPKVAVPPPAAAPAASYPVFACHWGNCQLELHNLDLLKKHLFKKHVSFSMVCGWKGCTVTGAMPAAELMKHVKQAHLDALAWKLGDGPVVPTSVDRESKTVPLTIPESNPPGNEDSLIFPASYSSIRAFNRVHGKNTQQEKAREIMKAVERLKEHIGVGLDPGGCELATPVRNQRVSNDEDVYEVRSE</sequence>
<evidence type="ECO:0000313" key="2">
    <source>
        <dbReference type="EMBL" id="KAL2854022.1"/>
    </source>
</evidence>
<feature type="region of interest" description="Disordered" evidence="1">
    <location>
        <begin position="573"/>
        <end position="599"/>
    </location>
</feature>
<feature type="compositionally biased region" description="Low complexity" evidence="1">
    <location>
        <begin position="621"/>
        <end position="637"/>
    </location>
</feature>
<feature type="compositionally biased region" description="Polar residues" evidence="1">
    <location>
        <begin position="212"/>
        <end position="228"/>
    </location>
</feature>
<feature type="compositionally biased region" description="Basic and acidic residues" evidence="1">
    <location>
        <begin position="28"/>
        <end position="38"/>
    </location>
</feature>
<feature type="region of interest" description="Disordered" evidence="1">
    <location>
        <begin position="611"/>
        <end position="706"/>
    </location>
</feature>
<feature type="compositionally biased region" description="Polar residues" evidence="1">
    <location>
        <begin position="100"/>
        <end position="129"/>
    </location>
</feature>
<feature type="compositionally biased region" description="Polar residues" evidence="1">
    <location>
        <begin position="378"/>
        <end position="388"/>
    </location>
</feature>
<feature type="region of interest" description="Disordered" evidence="1">
    <location>
        <begin position="1"/>
        <end position="72"/>
    </location>
</feature>
<feature type="compositionally biased region" description="Polar residues" evidence="1">
    <location>
        <begin position="267"/>
        <end position="297"/>
    </location>
</feature>
<feature type="compositionally biased region" description="Pro residues" evidence="1">
    <location>
        <begin position="638"/>
        <end position="669"/>
    </location>
</feature>
<gene>
    <name evidence="2" type="ORF">BJX68DRAFT_38183</name>
</gene>
<feature type="compositionally biased region" description="Polar residues" evidence="1">
    <location>
        <begin position="169"/>
        <end position="197"/>
    </location>
</feature>
<organism evidence="2 3">
    <name type="scientific">Aspergillus pseudodeflectus</name>
    <dbReference type="NCBI Taxonomy" id="176178"/>
    <lineage>
        <taxon>Eukaryota</taxon>
        <taxon>Fungi</taxon>
        <taxon>Dikarya</taxon>
        <taxon>Ascomycota</taxon>
        <taxon>Pezizomycotina</taxon>
        <taxon>Eurotiomycetes</taxon>
        <taxon>Eurotiomycetidae</taxon>
        <taxon>Eurotiales</taxon>
        <taxon>Aspergillaceae</taxon>
        <taxon>Aspergillus</taxon>
        <taxon>Aspergillus subgen. Nidulantes</taxon>
    </lineage>
</organism>
<keyword evidence="3" id="KW-1185">Reference proteome</keyword>
<protein>
    <recommendedName>
        <fullName evidence="4">C2H2-type domain-containing protein</fullName>
    </recommendedName>
</protein>
<dbReference type="Proteomes" id="UP001610444">
    <property type="component" value="Unassembled WGS sequence"/>
</dbReference>
<dbReference type="EMBL" id="JBFXLR010000012">
    <property type="protein sequence ID" value="KAL2854022.1"/>
    <property type="molecule type" value="Genomic_DNA"/>
</dbReference>
<feature type="compositionally biased region" description="Polar residues" evidence="1">
    <location>
        <begin position="317"/>
        <end position="332"/>
    </location>
</feature>